<gene>
    <name evidence="2" type="ORF">NAPIS_ORF02011</name>
</gene>
<evidence type="ECO:0000313" key="3">
    <source>
        <dbReference type="Proteomes" id="UP000053780"/>
    </source>
</evidence>
<dbReference type="HOGENOM" id="CLU_1332272_0_0_1"/>
<evidence type="ECO:0000256" key="1">
    <source>
        <dbReference type="SAM" id="MobiDB-lite"/>
    </source>
</evidence>
<proteinExistence type="predicted"/>
<dbReference type="VEuPathDB" id="MicrosporidiaDB:NAPIS_ORF02011"/>
<name>T0KYI4_9MICR</name>
<organism evidence="2 3">
    <name type="scientific">Vairimorpha apis BRL 01</name>
    <dbReference type="NCBI Taxonomy" id="1037528"/>
    <lineage>
        <taxon>Eukaryota</taxon>
        <taxon>Fungi</taxon>
        <taxon>Fungi incertae sedis</taxon>
        <taxon>Microsporidia</taxon>
        <taxon>Nosematidae</taxon>
        <taxon>Vairimorpha</taxon>
    </lineage>
</organism>
<dbReference type="AlphaFoldDB" id="T0KYI4"/>
<accession>T0KYI4</accession>
<feature type="region of interest" description="Disordered" evidence="1">
    <location>
        <begin position="172"/>
        <end position="206"/>
    </location>
</feature>
<feature type="compositionally biased region" description="Basic and acidic residues" evidence="1">
    <location>
        <begin position="180"/>
        <end position="206"/>
    </location>
</feature>
<evidence type="ECO:0000313" key="2">
    <source>
        <dbReference type="EMBL" id="EQB60407.1"/>
    </source>
</evidence>
<keyword evidence="3" id="KW-1185">Reference proteome</keyword>
<dbReference type="Proteomes" id="UP000053780">
    <property type="component" value="Unassembled WGS sequence"/>
</dbReference>
<protein>
    <submittedName>
        <fullName evidence="2">Uncharacterized protein</fullName>
    </submittedName>
</protein>
<dbReference type="EMBL" id="KE647289">
    <property type="protein sequence ID" value="EQB60407.1"/>
    <property type="molecule type" value="Genomic_DNA"/>
</dbReference>
<sequence>MKRLLNTPHNYKCILKSCILNYAVINFNLVKIELDGKSFIEKYLVQNTNNSVSKSKLNLEKSVVLNFSEFNLYKNAVIRFLYENIVSKKCLYLKFCDDGKINRKGSKSIVDMIIKNLGTQVDGEYEVISEEERRFSENEFNFLNDGEFNILNDGESINDSNIINDEKRRSINDSNIINDEEQKSINDSKSMKESKSINDSKSIKNQ</sequence>
<reference evidence="2 3" key="1">
    <citation type="journal article" date="2013" name="BMC Genomics">
        <title>Genome sequencing and comparative genomics of honey bee microsporidia, Nosema apis reveal novel insights into host-parasite interactions.</title>
        <authorList>
            <person name="Chen Yp."/>
            <person name="Pettis J.S."/>
            <person name="Zhao Y."/>
            <person name="Liu X."/>
            <person name="Tallon L.J."/>
            <person name="Sadzewicz L.D."/>
            <person name="Li R."/>
            <person name="Zheng H."/>
            <person name="Huang S."/>
            <person name="Zhang X."/>
            <person name="Hamilton M.C."/>
            <person name="Pernal S.F."/>
            <person name="Melathopoulos A.P."/>
            <person name="Yan X."/>
            <person name="Evans J.D."/>
        </authorList>
    </citation>
    <scope>NUCLEOTIDE SEQUENCE [LARGE SCALE GENOMIC DNA]</scope>
    <source>
        <strain evidence="2 3">BRL 01</strain>
    </source>
</reference>